<dbReference type="InterPro" id="IPR017437">
    <property type="entry name" value="ATP-NAD_kinase_PpnK-typ_C"/>
</dbReference>
<organism evidence="1 2">
    <name type="scientific">Roseomonas fluvialis</name>
    <dbReference type="NCBI Taxonomy" id="1750527"/>
    <lineage>
        <taxon>Bacteria</taxon>
        <taxon>Pseudomonadati</taxon>
        <taxon>Pseudomonadota</taxon>
        <taxon>Alphaproteobacteria</taxon>
        <taxon>Acetobacterales</taxon>
        <taxon>Roseomonadaceae</taxon>
        <taxon>Roseomonas</taxon>
    </lineage>
</organism>
<protein>
    <recommendedName>
        <fullName evidence="3">Inorganic polyphosphate/ATP-NAD kinase</fullName>
    </recommendedName>
</protein>
<evidence type="ECO:0000313" key="1">
    <source>
        <dbReference type="EMBL" id="BDG70690.1"/>
    </source>
</evidence>
<dbReference type="PANTHER" id="PTHR13158">
    <property type="match status" value="1"/>
</dbReference>
<dbReference type="InterPro" id="IPR016064">
    <property type="entry name" value="NAD/diacylglycerol_kinase_sf"/>
</dbReference>
<gene>
    <name evidence="1" type="ORF">Rmf_06190</name>
</gene>
<keyword evidence="2" id="KW-1185">Reference proteome</keyword>
<dbReference type="RefSeq" id="WP_244458007.1">
    <property type="nucleotide sequence ID" value="NZ_AP025637.1"/>
</dbReference>
<accession>A0ABN6NWF8</accession>
<reference evidence="1 2" key="1">
    <citation type="journal article" date="2016" name="Microbes Environ.">
        <title>Phylogenetically diverse aerobic anoxygenic phototrophic bacteria isolated from epilithic biofilms in Tama river, Japan.</title>
        <authorList>
            <person name="Hirose S."/>
            <person name="Matsuura K."/>
            <person name="Haruta S."/>
        </authorList>
    </citation>
    <scope>NUCLEOTIDE SEQUENCE [LARGE SCALE GENOMIC DNA]</scope>
    <source>
        <strain evidence="1 2">S08</strain>
    </source>
</reference>
<dbReference type="Proteomes" id="UP000831327">
    <property type="component" value="Chromosome"/>
</dbReference>
<dbReference type="Gene3D" id="2.60.200.30">
    <property type="entry name" value="Probable inorganic polyphosphate/atp-NAD kinase, domain 2"/>
    <property type="match status" value="1"/>
</dbReference>
<dbReference type="PANTHER" id="PTHR13158:SF5">
    <property type="entry name" value="NAD KINASE 2, MITOCHONDRIAL"/>
    <property type="match status" value="1"/>
</dbReference>
<sequence length="298" mass="31894">MALLSPRAVLVRRETELDRVRASHPSLASARFVLERRGLSIDDVEAAHRDFAEVVRQVRAAIPPDWRQAGISRAEVERFVFGPEDIVLAVGPDGLVANVAKYLDGQVVIGVNPQPGRNAGVLVRFAARDAADALRAAAAGAIPLEQRVMAEARMDDGESLLALNEIFVGHRSHQSARYTIAANGARERQSSSGLIVTTGTGATGWAASILRATGRRMELPPTLPRLGFLVREAWPGPATGTDLVAGLLESEPLLVTSEMDEGGTIFADGIETDRLAFGWGRQVHIAPAARRLRLAVPG</sequence>
<dbReference type="SUPFAM" id="SSF111331">
    <property type="entry name" value="NAD kinase/diacylglycerol kinase-like"/>
    <property type="match status" value="1"/>
</dbReference>
<evidence type="ECO:0008006" key="3">
    <source>
        <dbReference type="Google" id="ProtNLM"/>
    </source>
</evidence>
<evidence type="ECO:0000313" key="2">
    <source>
        <dbReference type="Proteomes" id="UP000831327"/>
    </source>
</evidence>
<dbReference type="EMBL" id="AP025637">
    <property type="protein sequence ID" value="BDG70690.1"/>
    <property type="molecule type" value="Genomic_DNA"/>
</dbReference>
<proteinExistence type="predicted"/>
<name>A0ABN6NWF8_9PROT</name>